<dbReference type="AlphaFoldDB" id="A0A8T2V1F2"/>
<sequence>MISLSLSPGLMNFVSMLKAMNTSIPSKHPGLPKWPTLALLSTARVITMLVGCLFNTQRRAEHLAPSKHPGLPKWHSLSSHSVAQVITTLVGWLFDSQRRIRTLLVNKMGCSVVLRSKFRNVWEGTPLTLSAGDQAFLLCTPQMPHQRVGVFLYDPLPCLCVASCEVQQRAYLMSQRSQRACIWNLSKESKGLHTCVPQEFKKVSHPLHASTKHFCNRLFTSSWKSI</sequence>
<organism evidence="1 2">
    <name type="scientific">Ceratopteris richardii</name>
    <name type="common">Triangle waterfern</name>
    <dbReference type="NCBI Taxonomy" id="49495"/>
    <lineage>
        <taxon>Eukaryota</taxon>
        <taxon>Viridiplantae</taxon>
        <taxon>Streptophyta</taxon>
        <taxon>Embryophyta</taxon>
        <taxon>Tracheophyta</taxon>
        <taxon>Polypodiopsida</taxon>
        <taxon>Polypodiidae</taxon>
        <taxon>Polypodiales</taxon>
        <taxon>Pteridineae</taxon>
        <taxon>Pteridaceae</taxon>
        <taxon>Parkerioideae</taxon>
        <taxon>Ceratopteris</taxon>
    </lineage>
</organism>
<name>A0A8T2V1F2_CERRI</name>
<keyword evidence="2" id="KW-1185">Reference proteome</keyword>
<evidence type="ECO:0000313" key="2">
    <source>
        <dbReference type="Proteomes" id="UP000825935"/>
    </source>
</evidence>
<reference evidence="1" key="1">
    <citation type="submission" date="2021-08" db="EMBL/GenBank/DDBJ databases">
        <title>WGS assembly of Ceratopteris richardii.</title>
        <authorList>
            <person name="Marchant D.B."/>
            <person name="Chen G."/>
            <person name="Jenkins J."/>
            <person name="Shu S."/>
            <person name="Leebens-Mack J."/>
            <person name="Grimwood J."/>
            <person name="Schmutz J."/>
            <person name="Soltis P."/>
            <person name="Soltis D."/>
            <person name="Chen Z.-H."/>
        </authorList>
    </citation>
    <scope>NUCLEOTIDE SEQUENCE</scope>
    <source>
        <strain evidence="1">Whitten #5841</strain>
        <tissue evidence="1">Leaf</tissue>
    </source>
</reference>
<gene>
    <name evidence="1" type="ORF">KP509_04G076200</name>
</gene>
<accession>A0A8T2V1F2</accession>
<proteinExistence type="predicted"/>
<protein>
    <submittedName>
        <fullName evidence="1">Uncharacterized protein</fullName>
    </submittedName>
</protein>
<comment type="caution">
    <text evidence="1">The sequence shown here is derived from an EMBL/GenBank/DDBJ whole genome shotgun (WGS) entry which is preliminary data.</text>
</comment>
<dbReference type="Proteomes" id="UP000825935">
    <property type="component" value="Chromosome 4"/>
</dbReference>
<evidence type="ECO:0000313" key="1">
    <source>
        <dbReference type="EMBL" id="KAH7439783.1"/>
    </source>
</evidence>
<dbReference type="EMBL" id="CM035409">
    <property type="protein sequence ID" value="KAH7439783.1"/>
    <property type="molecule type" value="Genomic_DNA"/>
</dbReference>